<dbReference type="AlphaFoldDB" id="A0AAV5NZ09"/>
<reference evidence="2" key="1">
    <citation type="journal article" date="2019" name="Int. J. Syst. Evol. Microbiol.">
        <title>The Global Catalogue of Microorganisms (GCM) 10K type strain sequencing project: providing services to taxonomists for standard genome sequencing and annotation.</title>
        <authorList>
            <consortium name="The Broad Institute Genomics Platform"/>
            <consortium name="The Broad Institute Genome Sequencing Center for Infectious Disease"/>
            <person name="Wu L."/>
            <person name="Ma J."/>
        </authorList>
    </citation>
    <scope>NUCLEOTIDE SEQUENCE [LARGE SCALE GENOMIC DNA]</scope>
    <source>
        <strain evidence="2">NBRC 15640</strain>
    </source>
</reference>
<evidence type="ECO:0000313" key="2">
    <source>
        <dbReference type="Proteomes" id="UP001156690"/>
    </source>
</evidence>
<dbReference type="EMBL" id="BSNX01000074">
    <property type="protein sequence ID" value="GLQ75603.1"/>
    <property type="molecule type" value="Genomic_DNA"/>
</dbReference>
<sequence>MRFSLPAQATAGYAEYQNIRTPHTRAFSEQIIRNNQLNQLVIPTFSLFTELPVKSSIKALNEL</sequence>
<dbReference type="Proteomes" id="UP001156690">
    <property type="component" value="Unassembled WGS sequence"/>
</dbReference>
<gene>
    <name evidence="1" type="ORF">GCM10007932_49650</name>
</gene>
<organism evidence="1 2">
    <name type="scientific">Vibrio penaeicida</name>
    <dbReference type="NCBI Taxonomy" id="104609"/>
    <lineage>
        <taxon>Bacteria</taxon>
        <taxon>Pseudomonadati</taxon>
        <taxon>Pseudomonadota</taxon>
        <taxon>Gammaproteobacteria</taxon>
        <taxon>Vibrionales</taxon>
        <taxon>Vibrionaceae</taxon>
        <taxon>Vibrio</taxon>
    </lineage>
</organism>
<evidence type="ECO:0000313" key="1">
    <source>
        <dbReference type="EMBL" id="GLQ75603.1"/>
    </source>
</evidence>
<keyword evidence="2" id="KW-1185">Reference proteome</keyword>
<proteinExistence type="predicted"/>
<protein>
    <submittedName>
        <fullName evidence="1">Uncharacterized protein</fullName>
    </submittedName>
</protein>
<name>A0AAV5NZ09_9VIBR</name>
<accession>A0AAV5NZ09</accession>
<comment type="caution">
    <text evidence="1">The sequence shown here is derived from an EMBL/GenBank/DDBJ whole genome shotgun (WGS) entry which is preliminary data.</text>
</comment>